<dbReference type="InterPro" id="IPR013783">
    <property type="entry name" value="Ig-like_fold"/>
</dbReference>
<dbReference type="Pfam" id="PF18911">
    <property type="entry name" value="PKD_4"/>
    <property type="match status" value="1"/>
</dbReference>
<dbReference type="SUPFAM" id="SSF49299">
    <property type="entry name" value="PKD domain"/>
    <property type="match status" value="1"/>
</dbReference>
<dbReference type="Proteomes" id="UP000033123">
    <property type="component" value="Chromosome"/>
</dbReference>
<accession>A0A0E3PMW9</accession>
<dbReference type="PANTHER" id="PTHR36842:SF1">
    <property type="entry name" value="PROTEIN TOLB"/>
    <property type="match status" value="1"/>
</dbReference>
<sequence>MLFAATSKGRATSAVEAPTSWYWDFGDGINSKDAMNTTHTFTKPGNYTVSLTVEMPQGTVQRQSRVT</sequence>
<dbReference type="SMART" id="SM00089">
    <property type="entry name" value="PKD"/>
    <property type="match status" value="1"/>
</dbReference>
<gene>
    <name evidence="2" type="ORF">MSSAC_1884</name>
</gene>
<proteinExistence type="predicted"/>
<dbReference type="InterPro" id="IPR022409">
    <property type="entry name" value="PKD/Chitinase_dom"/>
</dbReference>
<protein>
    <submittedName>
        <fullName evidence="2">Cell surface protein</fullName>
    </submittedName>
</protein>
<dbReference type="AlphaFoldDB" id="A0A0E3PMW9"/>
<evidence type="ECO:0000313" key="2">
    <source>
        <dbReference type="EMBL" id="AKB36474.1"/>
    </source>
</evidence>
<dbReference type="HOGENOM" id="CLU_2985737_0_0_2"/>
<name>A0A0E3PMW9_9EURY</name>
<evidence type="ECO:0000313" key="3">
    <source>
        <dbReference type="Proteomes" id="UP000033123"/>
    </source>
</evidence>
<dbReference type="EMBL" id="CP009508">
    <property type="protein sequence ID" value="AKB36474.1"/>
    <property type="molecule type" value="Genomic_DNA"/>
</dbReference>
<dbReference type="PATRIC" id="fig|1434118.4.peg.2401"/>
<evidence type="ECO:0000259" key="1">
    <source>
        <dbReference type="PROSITE" id="PS50093"/>
    </source>
</evidence>
<dbReference type="KEGG" id="msj:MSSAC_1884"/>
<dbReference type="RefSeq" id="WP_394296957.1">
    <property type="nucleotide sequence ID" value="NZ_CP009508.1"/>
</dbReference>
<dbReference type="GeneID" id="95970495"/>
<dbReference type="InterPro" id="IPR000601">
    <property type="entry name" value="PKD_dom"/>
</dbReference>
<dbReference type="PROSITE" id="PS50093">
    <property type="entry name" value="PKD"/>
    <property type="match status" value="1"/>
</dbReference>
<feature type="domain" description="PKD" evidence="1">
    <location>
        <begin position="18"/>
        <end position="67"/>
    </location>
</feature>
<dbReference type="InterPro" id="IPR035986">
    <property type="entry name" value="PKD_dom_sf"/>
</dbReference>
<dbReference type="Gene3D" id="2.60.40.10">
    <property type="entry name" value="Immunoglobulins"/>
    <property type="match status" value="1"/>
</dbReference>
<reference evidence="2 3" key="1">
    <citation type="submission" date="2014-07" db="EMBL/GenBank/DDBJ databases">
        <title>Methanogenic archaea and the global carbon cycle.</title>
        <authorList>
            <person name="Henriksen J.R."/>
            <person name="Luke J."/>
            <person name="Reinhart S."/>
            <person name="Benedict M.N."/>
            <person name="Youngblut N.D."/>
            <person name="Metcalf M.E."/>
            <person name="Whitaker R.J."/>
            <person name="Metcalf W.W."/>
        </authorList>
    </citation>
    <scope>NUCLEOTIDE SEQUENCE [LARGE SCALE GENOMIC DNA]</scope>
    <source>
        <strain evidence="2 3">C2J</strain>
    </source>
</reference>
<dbReference type="CDD" id="cd00146">
    <property type="entry name" value="PKD"/>
    <property type="match status" value="1"/>
</dbReference>
<dbReference type="PANTHER" id="PTHR36842">
    <property type="entry name" value="PROTEIN TOLB HOMOLOG"/>
    <property type="match status" value="1"/>
</dbReference>
<organism evidence="2 3">
    <name type="scientific">Methanosarcina siciliae C2J</name>
    <dbReference type="NCBI Taxonomy" id="1434118"/>
    <lineage>
        <taxon>Archaea</taxon>
        <taxon>Methanobacteriati</taxon>
        <taxon>Methanobacteriota</taxon>
        <taxon>Stenosarchaea group</taxon>
        <taxon>Methanomicrobia</taxon>
        <taxon>Methanosarcinales</taxon>
        <taxon>Methanosarcinaceae</taxon>
        <taxon>Methanosarcina</taxon>
    </lineage>
</organism>